<feature type="transmembrane region" description="Helical" evidence="8">
    <location>
        <begin position="130"/>
        <end position="146"/>
    </location>
</feature>
<dbReference type="InterPro" id="IPR050297">
    <property type="entry name" value="LipidA_mod_glycosyltrf_83"/>
</dbReference>
<feature type="transmembrane region" description="Helical" evidence="8">
    <location>
        <begin position="309"/>
        <end position="330"/>
    </location>
</feature>
<feature type="transmembrane region" description="Helical" evidence="8">
    <location>
        <begin position="105"/>
        <end position="123"/>
    </location>
</feature>
<evidence type="ECO:0000313" key="10">
    <source>
        <dbReference type="EMBL" id="XBY46676.1"/>
    </source>
</evidence>
<feature type="domain" description="Glycosyltransferase RgtA/B/C/D-like" evidence="9">
    <location>
        <begin position="54"/>
        <end position="214"/>
    </location>
</feature>
<keyword evidence="6 8" id="KW-1133">Transmembrane helix</keyword>
<dbReference type="PANTHER" id="PTHR33908:SF9">
    <property type="entry name" value="BLL5595 PROTEIN"/>
    <property type="match status" value="1"/>
</dbReference>
<accession>A0AAU7XEV6</accession>
<dbReference type="KEGG" id="mflg:ABS361_10940"/>
<proteinExistence type="predicted"/>
<protein>
    <submittedName>
        <fullName evidence="10">Glycosyltransferase family 39 protein</fullName>
    </submittedName>
</protein>
<reference evidence="10" key="1">
    <citation type="submission" date="2024-06" db="EMBL/GenBank/DDBJ databases">
        <title>Methylostella associata gen. nov., sp. nov., a novel Ancalomicrobiaceae-affiliated facultatively methylotrophic bacteria that feed on methanotrophs of the genus Methylococcus.</title>
        <authorList>
            <person name="Saltykova V."/>
            <person name="Danilova O.V."/>
            <person name="Oshkin I.Y."/>
            <person name="Belova S.E."/>
            <person name="Pimenov N.V."/>
            <person name="Dedysh S.N."/>
        </authorList>
    </citation>
    <scope>NUCLEOTIDE SEQUENCE</scope>
    <source>
        <strain evidence="10">S20</strain>
    </source>
</reference>
<organism evidence="10">
    <name type="scientific">Methyloraptor flagellatus</name>
    <dbReference type="NCBI Taxonomy" id="3162530"/>
    <lineage>
        <taxon>Bacteria</taxon>
        <taxon>Pseudomonadati</taxon>
        <taxon>Pseudomonadota</taxon>
        <taxon>Alphaproteobacteria</taxon>
        <taxon>Hyphomicrobiales</taxon>
        <taxon>Ancalomicrobiaceae</taxon>
        <taxon>Methyloraptor</taxon>
    </lineage>
</organism>
<feature type="transmembrane region" description="Helical" evidence="8">
    <location>
        <begin position="237"/>
        <end position="263"/>
    </location>
</feature>
<dbReference type="PANTHER" id="PTHR33908">
    <property type="entry name" value="MANNOSYLTRANSFERASE YKCB-RELATED"/>
    <property type="match status" value="1"/>
</dbReference>
<feature type="transmembrane region" description="Helical" evidence="8">
    <location>
        <begin position="52"/>
        <end position="70"/>
    </location>
</feature>
<evidence type="ECO:0000256" key="2">
    <source>
        <dbReference type="ARBA" id="ARBA00022475"/>
    </source>
</evidence>
<keyword evidence="2" id="KW-1003">Cell membrane</keyword>
<dbReference type="GO" id="GO:0016763">
    <property type="term" value="F:pentosyltransferase activity"/>
    <property type="evidence" value="ECO:0007669"/>
    <property type="project" value="TreeGrafter"/>
</dbReference>
<evidence type="ECO:0000259" key="9">
    <source>
        <dbReference type="Pfam" id="PF13231"/>
    </source>
</evidence>
<keyword evidence="5 8" id="KW-0812">Transmembrane</keyword>
<evidence type="ECO:0000256" key="3">
    <source>
        <dbReference type="ARBA" id="ARBA00022676"/>
    </source>
</evidence>
<feature type="transmembrane region" description="Helical" evidence="8">
    <location>
        <begin position="339"/>
        <end position="358"/>
    </location>
</feature>
<dbReference type="AlphaFoldDB" id="A0AAU7XEV6"/>
<feature type="transmembrane region" description="Helical" evidence="8">
    <location>
        <begin position="284"/>
        <end position="303"/>
    </location>
</feature>
<dbReference type="InterPro" id="IPR038731">
    <property type="entry name" value="RgtA/B/C-like"/>
</dbReference>
<gene>
    <name evidence="10" type="ORF">ABS361_10940</name>
</gene>
<evidence type="ECO:0000256" key="5">
    <source>
        <dbReference type="ARBA" id="ARBA00022692"/>
    </source>
</evidence>
<dbReference type="RefSeq" id="WP_407051768.1">
    <property type="nucleotide sequence ID" value="NZ_CP158568.1"/>
</dbReference>
<feature type="transmembrane region" description="Helical" evidence="8">
    <location>
        <begin position="166"/>
        <end position="184"/>
    </location>
</feature>
<keyword evidence="3" id="KW-0328">Glycosyltransferase</keyword>
<keyword evidence="4" id="KW-0808">Transferase</keyword>
<evidence type="ECO:0000256" key="8">
    <source>
        <dbReference type="SAM" id="Phobius"/>
    </source>
</evidence>
<name>A0AAU7XEV6_9HYPH</name>
<dbReference type="GO" id="GO:0005886">
    <property type="term" value="C:plasma membrane"/>
    <property type="evidence" value="ECO:0007669"/>
    <property type="project" value="UniProtKB-SubCell"/>
</dbReference>
<comment type="subcellular location">
    <subcellularLocation>
        <location evidence="1">Cell membrane</location>
        <topology evidence="1">Multi-pass membrane protein</topology>
    </subcellularLocation>
</comment>
<evidence type="ECO:0000256" key="4">
    <source>
        <dbReference type="ARBA" id="ARBA00022679"/>
    </source>
</evidence>
<dbReference type="GO" id="GO:0009103">
    <property type="term" value="P:lipopolysaccharide biosynthetic process"/>
    <property type="evidence" value="ECO:0007669"/>
    <property type="project" value="UniProtKB-ARBA"/>
</dbReference>
<evidence type="ECO:0000256" key="1">
    <source>
        <dbReference type="ARBA" id="ARBA00004651"/>
    </source>
</evidence>
<sequence>MGRLSPTTLITVALLAHVFVWTIYPVLTQENLSTSGDMAENFAWGREWQLGYFKHPPLFAWVTAAWFTILPRADWAYFLLSAVNTAIGLLGVYMLVGLYDRGARRIASVLLLAITPLYGFMAIKFNANSILLAIWPWFAFVFLKAIERPTIVNGALVGVLAGLAMMGKYFSGVLLIAAAVVVLMRPDRWRILLSPAAVAVVIAGLAVFGPHLWWLFHHDFGPFAYAGEHRAATTGRYLLYIVKFPLSQLAWQLPMLLAILAILPREKRAALKEVFSFADPSRRAMLVLWIVPFLAAYGLGIVAKAELSSVWGLPLWFLSVWAILSVPGIVDADVNLRRLVAIVVIYYAGLIASTPAIYGVQALTQGKILFKPERELAEEVGRIWTETTGTPLRLVGGLDSNAHPVVFYTKSPVSEMVELDYARSPWITPGRVDREGLAIVCCASGDRCQTLARERFGPGLIERPIVLARRIWGVEGKPYRWVLMMRPPKSGN</sequence>
<feature type="transmembrane region" description="Helical" evidence="8">
    <location>
        <begin position="196"/>
        <end position="217"/>
    </location>
</feature>
<evidence type="ECO:0000256" key="6">
    <source>
        <dbReference type="ARBA" id="ARBA00022989"/>
    </source>
</evidence>
<dbReference type="EMBL" id="CP158568">
    <property type="protein sequence ID" value="XBY46676.1"/>
    <property type="molecule type" value="Genomic_DNA"/>
</dbReference>
<keyword evidence="7 8" id="KW-0472">Membrane</keyword>
<evidence type="ECO:0000256" key="7">
    <source>
        <dbReference type="ARBA" id="ARBA00023136"/>
    </source>
</evidence>
<dbReference type="Pfam" id="PF13231">
    <property type="entry name" value="PMT_2"/>
    <property type="match status" value="1"/>
</dbReference>
<feature type="transmembrane region" description="Helical" evidence="8">
    <location>
        <begin position="77"/>
        <end position="99"/>
    </location>
</feature>